<name>A0AAN8X4B8_HALRR</name>
<dbReference type="EMBL" id="JAXCGZ010013927">
    <property type="protein sequence ID" value="KAK7071794.1"/>
    <property type="molecule type" value="Genomic_DNA"/>
</dbReference>
<proteinExistence type="predicted"/>
<sequence length="77" mass="8876">MLTGECDNTTTHMPMGLHREKRRKEISFQGAICMTGLSVDFSETTTLHKSWKRCIHTEEESIAPAMLIWVHRLSLVF</sequence>
<gene>
    <name evidence="1" type="ORF">SK128_025467</name>
</gene>
<evidence type="ECO:0000313" key="1">
    <source>
        <dbReference type="EMBL" id="KAK7071794.1"/>
    </source>
</evidence>
<protein>
    <submittedName>
        <fullName evidence="1">Uncharacterized protein</fullName>
    </submittedName>
</protein>
<accession>A0AAN8X4B8</accession>
<reference evidence="1 2" key="1">
    <citation type="submission" date="2023-11" db="EMBL/GenBank/DDBJ databases">
        <title>Halocaridina rubra genome assembly.</title>
        <authorList>
            <person name="Smith C."/>
        </authorList>
    </citation>
    <scope>NUCLEOTIDE SEQUENCE [LARGE SCALE GENOMIC DNA]</scope>
    <source>
        <strain evidence="1">EP-1</strain>
        <tissue evidence="1">Whole</tissue>
    </source>
</reference>
<evidence type="ECO:0000313" key="2">
    <source>
        <dbReference type="Proteomes" id="UP001381693"/>
    </source>
</evidence>
<dbReference type="AlphaFoldDB" id="A0AAN8X4B8"/>
<comment type="caution">
    <text evidence="1">The sequence shown here is derived from an EMBL/GenBank/DDBJ whole genome shotgun (WGS) entry which is preliminary data.</text>
</comment>
<dbReference type="Proteomes" id="UP001381693">
    <property type="component" value="Unassembled WGS sequence"/>
</dbReference>
<organism evidence="1 2">
    <name type="scientific">Halocaridina rubra</name>
    <name type="common">Hawaiian red shrimp</name>
    <dbReference type="NCBI Taxonomy" id="373956"/>
    <lineage>
        <taxon>Eukaryota</taxon>
        <taxon>Metazoa</taxon>
        <taxon>Ecdysozoa</taxon>
        <taxon>Arthropoda</taxon>
        <taxon>Crustacea</taxon>
        <taxon>Multicrustacea</taxon>
        <taxon>Malacostraca</taxon>
        <taxon>Eumalacostraca</taxon>
        <taxon>Eucarida</taxon>
        <taxon>Decapoda</taxon>
        <taxon>Pleocyemata</taxon>
        <taxon>Caridea</taxon>
        <taxon>Atyoidea</taxon>
        <taxon>Atyidae</taxon>
        <taxon>Halocaridina</taxon>
    </lineage>
</organism>
<keyword evidence="2" id="KW-1185">Reference proteome</keyword>